<evidence type="ECO:0000256" key="1">
    <source>
        <dbReference type="ARBA" id="ARBA00022512"/>
    </source>
</evidence>
<reference evidence="8 9" key="1">
    <citation type="journal article" date="2021" name="Int. J. Syst. Evol. Microbiol.">
        <title>Streptococcus vicugnae sp. nov., isolated from faeces of alpacas (Vicugna pacos) and cattle (Bos taurus), Streptococcus zalophi sp. nov., and Streptococcus pacificus sp. nov., isolated from respiratory tract of California sea lions (Zalophus californianus).</title>
        <authorList>
            <person name="Volokhov D.V."/>
            <person name="Zagorodnyaya T.A."/>
            <person name="Shen Z."/>
            <person name="Blom J."/>
            <person name="Furtak V.A."/>
            <person name="Eisenberg T."/>
            <person name="Fan P."/>
            <person name="Jeong K.C."/>
            <person name="Gao Y."/>
            <person name="Zhang S."/>
            <person name="Amselle M."/>
        </authorList>
    </citation>
    <scope>NUCLEOTIDE SEQUENCE [LARGE SCALE GENOMIC DNA]</scope>
    <source>
        <strain evidence="8 9">CSL7591</strain>
    </source>
</reference>
<feature type="domain" description="CshA" evidence="7">
    <location>
        <begin position="126"/>
        <end position="224"/>
    </location>
</feature>
<keyword evidence="4" id="KW-0572">Peptidoglycan-anchor</keyword>
<keyword evidence="1" id="KW-0134">Cell wall</keyword>
<dbReference type="InterPro" id="IPR027579">
    <property type="entry name" value="SSSPR51_Rpt"/>
</dbReference>
<gene>
    <name evidence="8" type="ORF">JHK62_03135</name>
</gene>
<keyword evidence="5" id="KW-1133">Transmembrane helix</keyword>
<dbReference type="Pfam" id="PF00746">
    <property type="entry name" value="Gram_pos_anchor"/>
    <property type="match status" value="1"/>
</dbReference>
<accession>A0ABS0ZI40</accession>
<feature type="domain" description="Gram-positive cocci surface proteins LPxTG" evidence="6">
    <location>
        <begin position="279"/>
        <end position="320"/>
    </location>
</feature>
<evidence type="ECO:0000313" key="8">
    <source>
        <dbReference type="EMBL" id="MBJ8325676.1"/>
    </source>
</evidence>
<evidence type="ECO:0000313" key="9">
    <source>
        <dbReference type="Proteomes" id="UP000653045"/>
    </source>
</evidence>
<keyword evidence="2" id="KW-0964">Secreted</keyword>
<feature type="non-terminal residue" evidence="8">
    <location>
        <position position="1"/>
    </location>
</feature>
<dbReference type="NCBIfam" id="TIGR04308">
    <property type="entry name" value="repeat_SSSPR51"/>
    <property type="match status" value="1"/>
</dbReference>
<keyword evidence="5" id="KW-0812">Transmembrane</keyword>
<evidence type="ECO:0000259" key="7">
    <source>
        <dbReference type="Pfam" id="PF19076"/>
    </source>
</evidence>
<dbReference type="Pfam" id="PF18877">
    <property type="entry name" value="SSSPR-51"/>
    <property type="match status" value="1"/>
</dbReference>
<evidence type="ECO:0000256" key="2">
    <source>
        <dbReference type="ARBA" id="ARBA00022525"/>
    </source>
</evidence>
<dbReference type="InterPro" id="IPR019931">
    <property type="entry name" value="LPXTG_anchor"/>
</dbReference>
<name>A0ABS0ZI40_9STRE</name>
<keyword evidence="3" id="KW-0732">Signal</keyword>
<evidence type="ECO:0000256" key="3">
    <source>
        <dbReference type="ARBA" id="ARBA00022729"/>
    </source>
</evidence>
<dbReference type="NCBIfam" id="TIGR01167">
    <property type="entry name" value="LPXTG_anchor"/>
    <property type="match status" value="1"/>
</dbReference>
<proteinExistence type="predicted"/>
<keyword evidence="5" id="KW-0472">Membrane</keyword>
<dbReference type="RefSeq" id="WP_199575219.1">
    <property type="nucleotide sequence ID" value="NZ_JAENBO010000001.1"/>
</dbReference>
<dbReference type="Proteomes" id="UP000653045">
    <property type="component" value="Unassembled WGS sequence"/>
</dbReference>
<dbReference type="EMBL" id="JAENBO010000001">
    <property type="protein sequence ID" value="MBJ8325676.1"/>
    <property type="molecule type" value="Genomic_DNA"/>
</dbReference>
<feature type="domain" description="CshA" evidence="7">
    <location>
        <begin position="24"/>
        <end position="123"/>
    </location>
</feature>
<feature type="transmembrane region" description="Helical" evidence="5">
    <location>
        <begin position="293"/>
        <end position="311"/>
    </location>
</feature>
<keyword evidence="9" id="KW-1185">Reference proteome</keyword>
<evidence type="ECO:0000256" key="5">
    <source>
        <dbReference type="SAM" id="Phobius"/>
    </source>
</evidence>
<dbReference type="InterPro" id="IPR026395">
    <property type="entry name" value="CshA_fibril"/>
</dbReference>
<dbReference type="Pfam" id="PF19076">
    <property type="entry name" value="CshA_repeat"/>
    <property type="match status" value="2"/>
</dbReference>
<evidence type="ECO:0000256" key="4">
    <source>
        <dbReference type="ARBA" id="ARBA00023088"/>
    </source>
</evidence>
<organism evidence="8 9">
    <name type="scientific">Streptococcus pacificus</name>
    <dbReference type="NCBI Taxonomy" id="2740577"/>
    <lineage>
        <taxon>Bacteria</taxon>
        <taxon>Bacillati</taxon>
        <taxon>Bacillota</taxon>
        <taxon>Bacilli</taxon>
        <taxon>Lactobacillales</taxon>
        <taxon>Streptococcaceae</taxon>
        <taxon>Streptococcus</taxon>
    </lineage>
</organism>
<protein>
    <submittedName>
        <fullName evidence="8">LPXTG cell wall anchor domain-containing protein</fullName>
    </submittedName>
</protein>
<evidence type="ECO:0000259" key="6">
    <source>
        <dbReference type="Pfam" id="PF00746"/>
    </source>
</evidence>
<dbReference type="NCBIfam" id="TIGR04225">
    <property type="entry name" value="CshA_fibril_rpt"/>
    <property type="match status" value="2"/>
</dbReference>
<sequence length="320" mass="34015">GVTVKRVDKNGTEVTAKYTPTVEKVTPTGEDATSTGKQGQVQTATPVFTAGDPLVPMDDAVPATFEDGSTEMTIDGEGTYTVAPDGTVTFTPVPSFTGTGTGVIVKRVDKNGTAVTAKFVPMVEDVIPTGVDATSTGKYGEPQVGKPVFTAGDPLVPMDDDVPATFEDGSTEMTIYGEGTYTVAPDGTVTFIPEKGFTGLGTGVTIKRVDKNGTVVTAKFIPTVENYTLHLDTNGNPLIPDEDGNLPGYEILEKIVDEKGNITYIYKKVVSVTPKHYENNENTLPRTGESDKVFLPQALLSMMLGIVLFITSKKSKKEEK</sequence>
<comment type="caution">
    <text evidence="8">The sequence shown here is derived from an EMBL/GenBank/DDBJ whole genome shotgun (WGS) entry which is preliminary data.</text>
</comment>